<reference evidence="1 2" key="1">
    <citation type="journal article" date="2006" name="J. Bacteriol.">
        <title>Comparative genomic analysis of three strains of Ehrlichia ruminantium reveals an active process of genome size plasticity.</title>
        <authorList>
            <person name="Frutos R."/>
            <person name="Viari A."/>
            <person name="Ferraz C."/>
            <person name="Morgat A."/>
            <person name="Eychenie S."/>
            <person name="Kandassami Y."/>
            <person name="Chantal I."/>
            <person name="Bensaid A."/>
            <person name="Coissac E."/>
            <person name="Vachiery N."/>
            <person name="Demaille J."/>
            <person name="Martinez D."/>
        </authorList>
    </citation>
    <scope>NUCLEOTIDE SEQUENCE [LARGE SCALE GENOMIC DNA]</scope>
    <source>
        <strain evidence="1 2">Welgevonden</strain>
    </source>
</reference>
<dbReference type="RefSeq" id="WP_011256070.1">
    <property type="nucleotide sequence ID" value="NC_006832.1"/>
</dbReference>
<dbReference type="HOGENOM" id="CLU_155694_0_0_5"/>
<keyword evidence="2" id="KW-1185">Reference proteome</keyword>
<sequence>MSILLQIKDSNNHFISLNNIKNPKMSLHNKNEYTKNISLSGWKNVLYNSGNKYIIFRISGIIDYSPADKLLQLYSFNNEIAEFKIIINEKEIISTKCIVETYERYYEPNNFDNFSTTLVSSEKVFFNNY</sequence>
<dbReference type="Pfam" id="PF06199">
    <property type="entry name" value="Phage_tail_2"/>
    <property type="match status" value="1"/>
</dbReference>
<accession>A0A0H3M145</accession>
<name>A0A0H3M145_EHRRW</name>
<organism evidence="1 2">
    <name type="scientific">Ehrlichia ruminantium (strain Welgevonden)</name>
    <dbReference type="NCBI Taxonomy" id="254945"/>
    <lineage>
        <taxon>Bacteria</taxon>
        <taxon>Pseudomonadati</taxon>
        <taxon>Pseudomonadota</taxon>
        <taxon>Alphaproteobacteria</taxon>
        <taxon>Rickettsiales</taxon>
        <taxon>Anaplasmataceae</taxon>
        <taxon>Ehrlichia</taxon>
    </lineage>
</organism>
<dbReference type="Proteomes" id="UP000001021">
    <property type="component" value="Chromosome"/>
</dbReference>
<evidence type="ECO:0000313" key="1">
    <source>
        <dbReference type="EMBL" id="CAI26898.1"/>
    </source>
</evidence>
<protein>
    <submittedName>
        <fullName evidence="1">Uncharacterized protein</fullName>
    </submittedName>
</protein>
<gene>
    <name evidence="1" type="ordered locus">ERWE_CDS_04040</name>
</gene>
<evidence type="ECO:0000313" key="2">
    <source>
        <dbReference type="Proteomes" id="UP000001021"/>
    </source>
</evidence>
<dbReference type="KEGG" id="erw:ERWE_CDS_04040"/>
<proteinExistence type="predicted"/>
<dbReference type="InterPro" id="IPR011855">
    <property type="entry name" value="Phgtail_TP901_1"/>
</dbReference>
<dbReference type="AlphaFoldDB" id="A0A0H3M145"/>
<dbReference type="EMBL" id="CR925678">
    <property type="protein sequence ID" value="CAI26898.1"/>
    <property type="molecule type" value="Genomic_DNA"/>
</dbReference>